<dbReference type="InterPro" id="IPR026444">
    <property type="entry name" value="Secre_tail"/>
</dbReference>
<reference evidence="5" key="1">
    <citation type="submission" date="2022-10" db="EMBL/GenBank/DDBJ databases">
        <title>Chryseobacterium sp. nov., a novel bacterial species.</title>
        <authorList>
            <person name="Cao Y."/>
        </authorList>
    </citation>
    <scope>NUCLEOTIDE SEQUENCE</scope>
    <source>
        <strain evidence="5">KC 927</strain>
    </source>
</reference>
<evidence type="ECO:0000256" key="1">
    <source>
        <dbReference type="ARBA" id="ARBA00022729"/>
    </source>
</evidence>
<dbReference type="PANTHER" id="PTHR46708">
    <property type="entry name" value="TENASCIN"/>
    <property type="match status" value="1"/>
</dbReference>
<keyword evidence="6" id="KW-1185">Reference proteome</keyword>
<feature type="domain" description="Fibronectin type-III" evidence="4">
    <location>
        <begin position="324"/>
        <end position="418"/>
    </location>
</feature>
<dbReference type="Gene3D" id="2.60.40.10">
    <property type="entry name" value="Immunoglobulins"/>
    <property type="match status" value="2"/>
</dbReference>
<dbReference type="EMBL" id="JAOVZV010000001">
    <property type="protein sequence ID" value="MCX8531366.1"/>
    <property type="molecule type" value="Genomic_DNA"/>
</dbReference>
<dbReference type="InterPro" id="IPR050991">
    <property type="entry name" value="ECM_Regulatory_Proteins"/>
</dbReference>
<dbReference type="Pfam" id="PF18962">
    <property type="entry name" value="Por_Secre_tail"/>
    <property type="match status" value="1"/>
</dbReference>
<dbReference type="SUPFAM" id="SSF49265">
    <property type="entry name" value="Fibronectin type III"/>
    <property type="match status" value="1"/>
</dbReference>
<name>A0ABT3XZT5_9FLAO</name>
<evidence type="ECO:0000313" key="5">
    <source>
        <dbReference type="EMBL" id="MCX8531366.1"/>
    </source>
</evidence>
<dbReference type="InterPro" id="IPR056600">
    <property type="entry name" value="GBD_T9SS_assoc"/>
</dbReference>
<dbReference type="SMART" id="SM00060">
    <property type="entry name" value="FN3"/>
    <property type="match status" value="6"/>
</dbReference>
<evidence type="ECO:0000256" key="2">
    <source>
        <dbReference type="ARBA" id="ARBA00022737"/>
    </source>
</evidence>
<dbReference type="RefSeq" id="WP_267280007.1">
    <property type="nucleotide sequence ID" value="NZ_JAOVZV010000001.1"/>
</dbReference>
<feature type="signal peptide" evidence="3">
    <location>
        <begin position="1"/>
        <end position="22"/>
    </location>
</feature>
<dbReference type="PROSITE" id="PS51257">
    <property type="entry name" value="PROKAR_LIPOPROTEIN"/>
    <property type="match status" value="1"/>
</dbReference>
<sequence length="1183" mass="122072">MKKLNFLFLLLMSVFACQLYWGQTYTVPVCSGTVATNGYGTLNSNATANSKSRGAFIIASSQLVGIADGTITSTYLKRLASSGSMNNGATFKIYLKNTTATDFGSAALDWATAITGATLVYDSNPQTAIGSTAGFKEFAHSTNFVYTAGSNLAVFTEYVQTTAQATTIDWEYEYTGPCINTSNSNTTKYVTTTGTFGATLTSSDYRRPHIAFNATVPPPTTVPGCTTVSAPAAAATGVSVTPTITWAPNPITNSYKINIGTTPGGTDVMNGVDVGNVTTYTIPAATPLNFSTQYYYTVIPVNAIGSAVGCSERSFTTLAIPCPSIGTPAAAATGVSHMPTITWTAISGVSGYRIRVGTSAGAGNILSNVDLGNVTSYTFATALNPSTQYFYLITAYQGASVSTGCTERSFTTGVTPPPANDNCSGAIALTVNPDLLCGVKTPGNTLGATLSMAATPCSGNPDDDVWFSFIATSTVHNISLTNVVATGTSTSIDMYFNVLSGACGAMTSVLCSDPDSSNVTGLTIGQKYYVRVYNYAGAGANNSFNICVGTPPPPPVNDNCSGAVTLTVNPDYLCGATTTGTTVSATQSTETAPTCGATGVNDDVWYKFTATNALHRISLTNVSASTDMAMAIYSGACGSLVQVMCSDPDTMDVTGLTPGNSYFVRVWTYTATITTTATFSICVGTPPPPPANDNCSGAVTLTVNPDYLCGVSTAGNTQSATASTETAPTCGATGTNDDVWYKFTATNVAHRITLSNVSGSTDMAMAAYSGACGSLVQVACSDPNTMDLTGLTVGQEYKIRVWTFTATATTVATFSICVGTLPAPPVNDDCSAAITLTVNPDLSCGVTTAGNTQSATASTETAPTCGATGTNDDVWFKFTATSAAHTVVLSNVSGSTDMAMAAYSGACGSLVQVMCSDPNTMNLTGLTVGQEYKIRVWTFTATATTVASFNICVGTPPAPPANDACSGAIALVPGANFAQNVITTTNVGATTDGSTTCQTSRTNNVWYSVVVPASGSITVETASASGSGFIDSILSAHSGTCGALVNVDCNDDVSAGTNNFSKISLTGQTPGAVLYFSVWRYSSGVGVDGTFQISAYDASLSTTETVKVKSNIKAYPNPFVDVLNISDVSNVKSIFVMDISGKLVKTFDKPESTLQLRELNSGMYLVVLNMKDGSKQTIKVIKK</sequence>
<organism evidence="5 6">
    <name type="scientific">Chryseobacterium luquanense</name>
    <dbReference type="NCBI Taxonomy" id="2983766"/>
    <lineage>
        <taxon>Bacteria</taxon>
        <taxon>Pseudomonadati</taxon>
        <taxon>Bacteroidota</taxon>
        <taxon>Flavobacteriia</taxon>
        <taxon>Flavobacteriales</taxon>
        <taxon>Weeksellaceae</taxon>
        <taxon>Chryseobacterium group</taxon>
        <taxon>Chryseobacterium</taxon>
    </lineage>
</organism>
<dbReference type="PROSITE" id="PS50853">
    <property type="entry name" value="FN3"/>
    <property type="match status" value="1"/>
</dbReference>
<protein>
    <submittedName>
        <fullName evidence="5">T9SS type A sorting domain-containing protein</fullName>
    </submittedName>
</protein>
<evidence type="ECO:0000256" key="3">
    <source>
        <dbReference type="SAM" id="SignalP"/>
    </source>
</evidence>
<evidence type="ECO:0000313" key="6">
    <source>
        <dbReference type="Proteomes" id="UP001070176"/>
    </source>
</evidence>
<dbReference type="InterPro" id="IPR013783">
    <property type="entry name" value="Ig-like_fold"/>
</dbReference>
<comment type="caution">
    <text evidence="5">The sequence shown here is derived from an EMBL/GenBank/DDBJ whole genome shotgun (WGS) entry which is preliminary data.</text>
</comment>
<dbReference type="InterPro" id="IPR036116">
    <property type="entry name" value="FN3_sf"/>
</dbReference>
<keyword evidence="1 3" id="KW-0732">Signal</keyword>
<evidence type="ECO:0000259" key="4">
    <source>
        <dbReference type="PROSITE" id="PS50853"/>
    </source>
</evidence>
<dbReference type="Proteomes" id="UP001070176">
    <property type="component" value="Unassembled WGS sequence"/>
</dbReference>
<dbReference type="NCBIfam" id="TIGR04183">
    <property type="entry name" value="Por_Secre_tail"/>
    <property type="match status" value="1"/>
</dbReference>
<accession>A0ABT3XZT5</accession>
<dbReference type="InterPro" id="IPR003961">
    <property type="entry name" value="FN3_dom"/>
</dbReference>
<dbReference type="CDD" id="cd00063">
    <property type="entry name" value="FN3"/>
    <property type="match status" value="1"/>
</dbReference>
<dbReference type="PANTHER" id="PTHR46708:SF2">
    <property type="entry name" value="FIBRONECTIN TYPE-III DOMAIN-CONTAINING PROTEIN"/>
    <property type="match status" value="1"/>
</dbReference>
<proteinExistence type="predicted"/>
<dbReference type="Pfam" id="PF23759">
    <property type="entry name" value="GBD_T9SS_assoc"/>
    <property type="match status" value="5"/>
</dbReference>
<keyword evidence="2" id="KW-0677">Repeat</keyword>
<feature type="chain" id="PRO_5047176292" evidence="3">
    <location>
        <begin position="23"/>
        <end position="1183"/>
    </location>
</feature>
<gene>
    <name evidence="5" type="ORF">OEA66_03240</name>
</gene>
<dbReference type="Gene3D" id="2.60.120.380">
    <property type="match status" value="1"/>
</dbReference>